<dbReference type="Pfam" id="PF00083">
    <property type="entry name" value="Sugar_tr"/>
    <property type="match status" value="1"/>
</dbReference>
<evidence type="ECO:0000313" key="5">
    <source>
        <dbReference type="EMBL" id="CAH1776009.1"/>
    </source>
</evidence>
<dbReference type="Proteomes" id="UP000749559">
    <property type="component" value="Unassembled WGS sequence"/>
</dbReference>
<dbReference type="InterPro" id="IPR005829">
    <property type="entry name" value="Sugar_transporter_CS"/>
</dbReference>
<proteinExistence type="predicted"/>
<evidence type="ECO:0000256" key="4">
    <source>
        <dbReference type="ARBA" id="ARBA00023136"/>
    </source>
</evidence>
<gene>
    <name evidence="5" type="ORF">OFUS_LOCUS3236</name>
</gene>
<dbReference type="CDD" id="cd17317">
    <property type="entry name" value="MFS_SLC22"/>
    <property type="match status" value="1"/>
</dbReference>
<dbReference type="GO" id="GO:0022857">
    <property type="term" value="F:transmembrane transporter activity"/>
    <property type="evidence" value="ECO:0007669"/>
    <property type="project" value="InterPro"/>
</dbReference>
<dbReference type="EMBL" id="CAIIXF020000001">
    <property type="protein sequence ID" value="CAH1776009.1"/>
    <property type="molecule type" value="Genomic_DNA"/>
</dbReference>
<dbReference type="SUPFAM" id="SSF103473">
    <property type="entry name" value="MFS general substrate transporter"/>
    <property type="match status" value="1"/>
</dbReference>
<keyword evidence="2" id="KW-0812">Transmembrane</keyword>
<dbReference type="InterPro" id="IPR005828">
    <property type="entry name" value="MFS_sugar_transport-like"/>
</dbReference>
<dbReference type="PANTHER" id="PTHR24064">
    <property type="entry name" value="SOLUTE CARRIER FAMILY 22 MEMBER"/>
    <property type="match status" value="1"/>
</dbReference>
<keyword evidence="4" id="KW-0472">Membrane</keyword>
<comment type="subcellular location">
    <subcellularLocation>
        <location evidence="1">Membrane</location>
        <topology evidence="1">Multi-pass membrane protein</topology>
    </subcellularLocation>
</comment>
<accession>A0A8J1TTL7</accession>
<dbReference type="OrthoDB" id="5141738at2759"/>
<keyword evidence="3" id="KW-1133">Transmembrane helix</keyword>
<dbReference type="InterPro" id="IPR036259">
    <property type="entry name" value="MFS_trans_sf"/>
</dbReference>
<sequence length="571" mass="62917">MASSDFDQILRQIGGMGRYQIAMYFLIGLVGIPTGMHNLVSVFIAAVPQHHCVTPSLHNNFSRTDILNAFIPYENIDGENQRSKCKIANWPLLLTGTEGNSSDPERKLTEYVRERIHINGSSRNTSGSDIEEIYCTSWEYDKSVYTSTIVSEFDLVCGSNWKRALASSIYMTGFLLGAIIFGGLSDKFGRKPVLMFSIVLTVLCGTGAAFIPEYWSFVILRALVAMGAAGQFTVGFVLVMEIMPPKGRMIPGIFFQGFFSGGYTLLSLIAFGVRDHIHLQLLVSLPPLILLVYFWVADESARWLLAEERVNEANIVLTKMARINKAEYSDKLLIDSQNTDEVETDVQGTVIDLIRTPNMRKKTLNICFNWFVNSFVYYGLSFGVDGLPGSVYINLFFSGLVEFPGYLFAVLTLDRIGRRKSLATCLCVGGLACLACFPIPKHLGLLKTIFSLIGKCAISGSFAIIYLFSAELFPTVVRNVGVGAGSMCARIGGLIAPFIGYAAIAWKPMPYIIFGVFSIAAGLLTLLLPETLNRALPQTLEDGENFTHSSGKQLYINGENNAAELKQLNRP</sequence>
<name>A0A8J1TTL7_OWEFU</name>
<dbReference type="InterPro" id="IPR020846">
    <property type="entry name" value="MFS_dom"/>
</dbReference>
<keyword evidence="6" id="KW-1185">Reference proteome</keyword>
<dbReference type="AlphaFoldDB" id="A0A8J1TTL7"/>
<evidence type="ECO:0000313" key="6">
    <source>
        <dbReference type="Proteomes" id="UP000749559"/>
    </source>
</evidence>
<evidence type="ECO:0000256" key="3">
    <source>
        <dbReference type="ARBA" id="ARBA00022989"/>
    </source>
</evidence>
<evidence type="ECO:0000256" key="1">
    <source>
        <dbReference type="ARBA" id="ARBA00004141"/>
    </source>
</evidence>
<protein>
    <submittedName>
        <fullName evidence="5">Uncharacterized protein</fullName>
    </submittedName>
</protein>
<organism evidence="5 6">
    <name type="scientific">Owenia fusiformis</name>
    <name type="common">Polychaete worm</name>
    <dbReference type="NCBI Taxonomy" id="6347"/>
    <lineage>
        <taxon>Eukaryota</taxon>
        <taxon>Metazoa</taxon>
        <taxon>Spiralia</taxon>
        <taxon>Lophotrochozoa</taxon>
        <taxon>Annelida</taxon>
        <taxon>Polychaeta</taxon>
        <taxon>Sedentaria</taxon>
        <taxon>Canalipalpata</taxon>
        <taxon>Sabellida</taxon>
        <taxon>Oweniida</taxon>
        <taxon>Oweniidae</taxon>
        <taxon>Owenia</taxon>
    </lineage>
</organism>
<reference evidence="5" key="1">
    <citation type="submission" date="2022-03" db="EMBL/GenBank/DDBJ databases">
        <authorList>
            <person name="Martin C."/>
        </authorList>
    </citation>
    <scope>NUCLEOTIDE SEQUENCE</scope>
</reference>
<dbReference type="Gene3D" id="1.20.1250.20">
    <property type="entry name" value="MFS general substrate transporter like domains"/>
    <property type="match status" value="1"/>
</dbReference>
<comment type="caution">
    <text evidence="5">The sequence shown here is derived from an EMBL/GenBank/DDBJ whole genome shotgun (WGS) entry which is preliminary data.</text>
</comment>
<dbReference type="GO" id="GO:0016020">
    <property type="term" value="C:membrane"/>
    <property type="evidence" value="ECO:0007669"/>
    <property type="project" value="UniProtKB-SubCell"/>
</dbReference>
<dbReference type="PROSITE" id="PS00216">
    <property type="entry name" value="SUGAR_TRANSPORT_1"/>
    <property type="match status" value="1"/>
</dbReference>
<dbReference type="PROSITE" id="PS50850">
    <property type="entry name" value="MFS"/>
    <property type="match status" value="1"/>
</dbReference>
<evidence type="ECO:0000256" key="2">
    <source>
        <dbReference type="ARBA" id="ARBA00022692"/>
    </source>
</evidence>